<proteinExistence type="predicted"/>
<feature type="compositionally biased region" description="Polar residues" evidence="1">
    <location>
        <begin position="350"/>
        <end position="366"/>
    </location>
</feature>
<feature type="compositionally biased region" description="Low complexity" evidence="1">
    <location>
        <begin position="367"/>
        <end position="380"/>
    </location>
</feature>
<feature type="compositionally biased region" description="Low complexity" evidence="1">
    <location>
        <begin position="270"/>
        <end position="288"/>
    </location>
</feature>
<reference evidence="2 3" key="1">
    <citation type="submission" date="2017-07" db="EMBL/GenBank/DDBJ databases">
        <authorList>
            <person name="Talla V."/>
            <person name="Backstrom N."/>
        </authorList>
    </citation>
    <scope>NUCLEOTIDE SEQUENCE [LARGE SCALE GENOMIC DNA]</scope>
</reference>
<sequence>MIACVSKVGWGDLQQVPKESIEEDSESLLEVWRRFEGPPWPSDGRGTAEEPRSGFTLSTSLSLIFVHFRRFESYQLTQHQLSYSAEGAALFLAQEETRDFFTQDPRYFRGSISIFKGVVTMLMRLRNLMSQRYELCISLQDTKPSHPNQLSYLVFVFSFDTDNESNKKFGEKEEAQNQYGIGGSWNYKNRPEQDYRGTWGQLNQGGGLGGSWGNQNQGMGSSWQQENIKQPGRDSSGSWRNQNQYDTSASWQQWNHNQPGQGLSGSWGKQNQQGIGSSWQQGNQNQQGRDTGRWWGNQNQYEIGDSWQQDNQNQLSRSPGGSRENHGQGGNENHQEKGLGELWGNQIQNVSNGETQSDGQSEQVKITTQATTSTTQHWATTTESDSPWWWLF</sequence>
<gene>
    <name evidence="2" type="ORF">LSINAPIS_LOCUS7044</name>
</gene>
<feature type="region of interest" description="Disordered" evidence="1">
    <location>
        <begin position="350"/>
        <end position="380"/>
    </location>
</feature>
<name>A0A5E4QAM7_9NEOP</name>
<evidence type="ECO:0000256" key="1">
    <source>
        <dbReference type="SAM" id="MobiDB-lite"/>
    </source>
</evidence>
<accession>A0A5E4QAM7</accession>
<keyword evidence="3" id="KW-1185">Reference proteome</keyword>
<protein>
    <submittedName>
        <fullName evidence="2">Uncharacterized protein</fullName>
    </submittedName>
</protein>
<evidence type="ECO:0000313" key="2">
    <source>
        <dbReference type="EMBL" id="VVC95299.1"/>
    </source>
</evidence>
<evidence type="ECO:0000313" key="3">
    <source>
        <dbReference type="Proteomes" id="UP000324832"/>
    </source>
</evidence>
<feature type="region of interest" description="Disordered" evidence="1">
    <location>
        <begin position="196"/>
        <end position="337"/>
    </location>
</feature>
<feature type="compositionally biased region" description="Gly residues" evidence="1">
    <location>
        <begin position="203"/>
        <end position="212"/>
    </location>
</feature>
<dbReference type="Proteomes" id="UP000324832">
    <property type="component" value="Unassembled WGS sequence"/>
</dbReference>
<organism evidence="2 3">
    <name type="scientific">Leptidea sinapis</name>
    <dbReference type="NCBI Taxonomy" id="189913"/>
    <lineage>
        <taxon>Eukaryota</taxon>
        <taxon>Metazoa</taxon>
        <taxon>Ecdysozoa</taxon>
        <taxon>Arthropoda</taxon>
        <taxon>Hexapoda</taxon>
        <taxon>Insecta</taxon>
        <taxon>Pterygota</taxon>
        <taxon>Neoptera</taxon>
        <taxon>Endopterygota</taxon>
        <taxon>Lepidoptera</taxon>
        <taxon>Glossata</taxon>
        <taxon>Ditrysia</taxon>
        <taxon>Papilionoidea</taxon>
        <taxon>Pieridae</taxon>
        <taxon>Dismorphiinae</taxon>
        <taxon>Leptidea</taxon>
    </lineage>
</organism>
<dbReference type="EMBL" id="FZQP02002260">
    <property type="protein sequence ID" value="VVC95299.1"/>
    <property type="molecule type" value="Genomic_DNA"/>
</dbReference>
<feature type="compositionally biased region" description="Polar residues" evidence="1">
    <location>
        <begin position="219"/>
        <end position="261"/>
    </location>
</feature>
<dbReference type="AlphaFoldDB" id="A0A5E4QAM7"/>
<feature type="compositionally biased region" description="Polar residues" evidence="1">
    <location>
        <begin position="296"/>
        <end position="319"/>
    </location>
</feature>